<dbReference type="OrthoDB" id="8256138at2"/>
<dbReference type="AlphaFoldDB" id="A0A1M5HKB9"/>
<organism evidence="1 2">
    <name type="scientific">Bradyrhizobium erythrophlei</name>
    <dbReference type="NCBI Taxonomy" id="1437360"/>
    <lineage>
        <taxon>Bacteria</taxon>
        <taxon>Pseudomonadati</taxon>
        <taxon>Pseudomonadota</taxon>
        <taxon>Alphaproteobacteria</taxon>
        <taxon>Hyphomicrobiales</taxon>
        <taxon>Nitrobacteraceae</taxon>
        <taxon>Bradyrhizobium</taxon>
    </lineage>
</organism>
<protein>
    <submittedName>
        <fullName evidence="1">Uncharacterized protein</fullName>
    </submittedName>
</protein>
<name>A0A1M5HKB9_9BRAD</name>
<reference evidence="1 2" key="1">
    <citation type="submission" date="2016-11" db="EMBL/GenBank/DDBJ databases">
        <authorList>
            <person name="Jaros S."/>
            <person name="Januszkiewicz K."/>
            <person name="Wedrychowicz H."/>
        </authorList>
    </citation>
    <scope>NUCLEOTIDE SEQUENCE [LARGE SCALE GENOMIC DNA]</scope>
    <source>
        <strain evidence="1 2">GAS242</strain>
    </source>
</reference>
<dbReference type="RefSeq" id="WP_079564879.1">
    <property type="nucleotide sequence ID" value="NZ_LT670818.1"/>
</dbReference>
<evidence type="ECO:0000313" key="1">
    <source>
        <dbReference type="EMBL" id="SHG16406.1"/>
    </source>
</evidence>
<gene>
    <name evidence="1" type="ORF">SAMN05444169_0878</name>
</gene>
<dbReference type="EMBL" id="LT670818">
    <property type="protein sequence ID" value="SHG16406.1"/>
    <property type="molecule type" value="Genomic_DNA"/>
</dbReference>
<evidence type="ECO:0000313" key="2">
    <source>
        <dbReference type="Proteomes" id="UP000190675"/>
    </source>
</evidence>
<dbReference type="Proteomes" id="UP000190675">
    <property type="component" value="Chromosome I"/>
</dbReference>
<accession>A0A1M5HKB9</accession>
<sequence>MGIGPSPRKKQNRPAVDNVVSLRHPDDEFFDVLSPLLEEAAISKDDESPRQERHDVVWLSKENARLRALAVGLSNLLGNLPVRAWEDAARSQRDKA</sequence>
<proteinExistence type="predicted"/>